<name>A0A8J3F540_9BACI</name>
<keyword evidence="1" id="KW-0812">Transmembrane</keyword>
<reference evidence="3" key="1">
    <citation type="journal article" date="2019" name="Int. J. Syst. Evol. Microbiol.">
        <title>The Global Catalogue of Microorganisms (GCM) 10K type strain sequencing project: providing services to taxonomists for standard genome sequencing and annotation.</title>
        <authorList>
            <consortium name="The Broad Institute Genomics Platform"/>
            <consortium name="The Broad Institute Genome Sequencing Center for Infectious Disease"/>
            <person name="Wu L."/>
            <person name="Ma J."/>
        </authorList>
    </citation>
    <scope>NUCLEOTIDE SEQUENCE [LARGE SCALE GENOMIC DNA]</scope>
    <source>
        <strain evidence="3">CGMCC 1.14993</strain>
    </source>
</reference>
<keyword evidence="1" id="KW-1133">Transmembrane helix</keyword>
<comment type="caution">
    <text evidence="2">The sequence shown here is derived from an EMBL/GenBank/DDBJ whole genome shotgun (WGS) entry which is preliminary data.</text>
</comment>
<keyword evidence="1" id="KW-0472">Membrane</keyword>
<proteinExistence type="predicted"/>
<dbReference type="RefSeq" id="WP_158093302.1">
    <property type="nucleotide sequence ID" value="NZ_BMHB01000003.1"/>
</dbReference>
<keyword evidence="3" id="KW-1185">Reference proteome</keyword>
<evidence type="ECO:0000313" key="3">
    <source>
        <dbReference type="Proteomes" id="UP000626244"/>
    </source>
</evidence>
<accession>A0A8J3F540</accession>
<gene>
    <name evidence="2" type="ORF">GCM10007380_38160</name>
</gene>
<evidence type="ECO:0000256" key="1">
    <source>
        <dbReference type="SAM" id="Phobius"/>
    </source>
</evidence>
<feature type="transmembrane region" description="Helical" evidence="1">
    <location>
        <begin position="6"/>
        <end position="26"/>
    </location>
</feature>
<protein>
    <submittedName>
        <fullName evidence="2">Uncharacterized protein</fullName>
    </submittedName>
</protein>
<organism evidence="2 3">
    <name type="scientific">Gottfriedia solisilvae</name>
    <dbReference type="NCBI Taxonomy" id="1516104"/>
    <lineage>
        <taxon>Bacteria</taxon>
        <taxon>Bacillati</taxon>
        <taxon>Bacillota</taxon>
        <taxon>Bacilli</taxon>
        <taxon>Bacillales</taxon>
        <taxon>Bacillaceae</taxon>
        <taxon>Gottfriedia</taxon>
    </lineage>
</organism>
<evidence type="ECO:0000313" key="2">
    <source>
        <dbReference type="EMBL" id="GGI17481.1"/>
    </source>
</evidence>
<sequence>MIYDILIFFIFTIILLGGIGAFFMLLKNSLQVDDEHLIDAKPPNAEKGDHSN</sequence>
<dbReference type="EMBL" id="BMHB01000003">
    <property type="protein sequence ID" value="GGI17481.1"/>
    <property type="molecule type" value="Genomic_DNA"/>
</dbReference>
<dbReference type="Proteomes" id="UP000626244">
    <property type="component" value="Unassembled WGS sequence"/>
</dbReference>
<dbReference type="AlphaFoldDB" id="A0A8J3F540"/>